<keyword evidence="3" id="KW-0067">ATP-binding</keyword>
<dbReference type="PROSITE" id="PS51206">
    <property type="entry name" value="SF3_HELICASE_1"/>
    <property type="match status" value="1"/>
</dbReference>
<dbReference type="EMBL" id="JAJGWB010000117">
    <property type="protein sequence ID" value="MCC4477571.1"/>
    <property type="molecule type" value="Genomic_DNA"/>
</dbReference>
<feature type="region of interest" description="Disordered" evidence="5">
    <location>
        <begin position="48"/>
        <end position="81"/>
    </location>
</feature>
<evidence type="ECO:0000256" key="2">
    <source>
        <dbReference type="ARBA" id="ARBA00022801"/>
    </source>
</evidence>
<evidence type="ECO:0000313" key="8">
    <source>
        <dbReference type="Proteomes" id="UP001198026"/>
    </source>
</evidence>
<dbReference type="Gene3D" id="3.40.50.300">
    <property type="entry name" value="P-loop containing nucleotide triphosphate hydrolases"/>
    <property type="match status" value="1"/>
</dbReference>
<dbReference type="SMART" id="SM00885">
    <property type="entry name" value="D5_N"/>
    <property type="match status" value="1"/>
</dbReference>
<evidence type="ECO:0000256" key="5">
    <source>
        <dbReference type="SAM" id="MobiDB-lite"/>
    </source>
</evidence>
<dbReference type="InterPro" id="IPR051620">
    <property type="entry name" value="ORF904-like_C"/>
</dbReference>
<feature type="domain" description="SF3 helicase" evidence="6">
    <location>
        <begin position="306"/>
        <end position="476"/>
    </location>
</feature>
<dbReference type="NCBIfam" id="TIGR01613">
    <property type="entry name" value="primase_Cterm"/>
    <property type="match status" value="1"/>
</dbReference>
<dbReference type="PANTHER" id="PTHR35372">
    <property type="entry name" value="ATP BINDING PROTEIN-RELATED"/>
    <property type="match status" value="1"/>
</dbReference>
<dbReference type="PANTHER" id="PTHR35372:SF2">
    <property type="entry name" value="SF3 HELICASE DOMAIN-CONTAINING PROTEIN"/>
    <property type="match status" value="1"/>
</dbReference>
<sequence>MAKNVLTENATKAEIVEWLKQTDKQVEVDPGRPGNINDKIKKVIAEQAKKNKADGSNSNNSHDDTPTNKVPVIKPRKPQPVEIKYDGGNYKTSWIVTFDLDRPQRLDQKGFTQLLIKMIDGHVIFDKDRKIFWIYNSKRWVALDSGLADLRQFAMQAVDIFITNLRASTTTVDYDTQLGIYVAIPKPQKSDDQSDKDFKAKLSDWKRISMLVKKYNHFLDFIQRNSVIKQSFEELKAELGCTNIKFDDHDYLLNCLNGVINLKNGKLLSHDPDLLLTRIAPVNYRPDAKHPALDKTLKISFQNDQEMIDYVKKQAGYFIVGGNQDEHLFMWYGPLARNGKSTIANAIGRVLGAETTNLSGYAKELPVETFLASGFADDGKSADPNLAGLQGIRLAIASEPNRNAKFNSGKIKQITGDRLITARFLHQDPATFRALFKILITCNFLPQSDGDASIKRRINIVEFGHHIKEGSLEDDPEIDSKLWAEREGLLAWCVEGAVLNYKTRQKRIEKKEQLIQKVRQEGKSLEDTNNVIFEDPLLPQPKNVKKAIDGYLFSANSAAQFLHQTVVTKAEYWEILHDTVFKKFDINRYYDAYDAKNGDTYKYQYDSHYFEPADEKLLCLPNAYTLRTNLFKMYRNWAKDQGISRPMAAHSFYEVADRYLVPARTRKGQVYLGIIPTPMPGTKAKNQLYKYDWVDSGDLKFVIYKTGERYQHSHFEDVEDGAQKLETLYNRFKLLKEDTSSKVQVNKLKQFADLNDSLYFGRLKNAEDSSGIDFKRDYEDLEGYSHGNEDIGEFDDGTKEEFHSLFED</sequence>
<dbReference type="Proteomes" id="UP001198026">
    <property type="component" value="Unassembled WGS sequence"/>
</dbReference>
<dbReference type="AlphaFoldDB" id="A0AAW4X5C4"/>
<organism evidence="7 8">
    <name type="scientific">Limosilactobacillus reuteri</name>
    <name type="common">Lactobacillus reuteri</name>
    <dbReference type="NCBI Taxonomy" id="1598"/>
    <lineage>
        <taxon>Bacteria</taxon>
        <taxon>Bacillati</taxon>
        <taxon>Bacillota</taxon>
        <taxon>Bacilli</taxon>
        <taxon>Lactobacillales</taxon>
        <taxon>Lactobacillaceae</taxon>
        <taxon>Limosilactobacillus</taxon>
    </lineage>
</organism>
<name>A0AAW4X5C4_LIMRT</name>
<reference evidence="7" key="1">
    <citation type="submission" date="2021-10" db="EMBL/GenBank/DDBJ databases">
        <title>Evolutionary history and lifestyle of the vertebrate symbiont Limosilactobacillus reuteri.</title>
        <authorList>
            <person name="Zheng J."/>
            <person name="Li F."/>
            <person name="Gaenzle M."/>
            <person name="Walter J."/>
        </authorList>
    </citation>
    <scope>NUCLEOTIDE SEQUENCE</scope>
    <source>
        <strain evidence="7">GQ_1_3_1</strain>
    </source>
</reference>
<accession>A0AAW4X5C4</accession>
<keyword evidence="1" id="KW-0547">Nucleotide-binding</keyword>
<dbReference type="RefSeq" id="WP_228340760.1">
    <property type="nucleotide sequence ID" value="NZ_JAJGWA010000111.1"/>
</dbReference>
<evidence type="ECO:0000256" key="1">
    <source>
        <dbReference type="ARBA" id="ARBA00022741"/>
    </source>
</evidence>
<feature type="coiled-coil region" evidence="4">
    <location>
        <begin position="501"/>
        <end position="528"/>
    </location>
</feature>
<keyword evidence="4" id="KW-0175">Coiled coil</keyword>
<evidence type="ECO:0000313" key="7">
    <source>
        <dbReference type="EMBL" id="MCC4477571.1"/>
    </source>
</evidence>
<protein>
    <submittedName>
        <fullName evidence="7">Phage/plasmid primase, P4 family</fullName>
    </submittedName>
</protein>
<dbReference type="Pfam" id="PF19263">
    <property type="entry name" value="DUF5906"/>
    <property type="match status" value="1"/>
</dbReference>
<dbReference type="GO" id="GO:0016787">
    <property type="term" value="F:hydrolase activity"/>
    <property type="evidence" value="ECO:0007669"/>
    <property type="project" value="UniProtKB-KW"/>
</dbReference>
<evidence type="ECO:0000256" key="3">
    <source>
        <dbReference type="ARBA" id="ARBA00022840"/>
    </source>
</evidence>
<dbReference type="InterPro" id="IPR014015">
    <property type="entry name" value="Helicase_SF3_DNA-vir"/>
</dbReference>
<dbReference type="InterPro" id="IPR045455">
    <property type="entry name" value="NrS-1_pol-like_helicase"/>
</dbReference>
<dbReference type="GO" id="GO:0005524">
    <property type="term" value="F:ATP binding"/>
    <property type="evidence" value="ECO:0007669"/>
    <property type="project" value="UniProtKB-KW"/>
</dbReference>
<comment type="caution">
    <text evidence="7">The sequence shown here is derived from an EMBL/GenBank/DDBJ whole genome shotgun (WGS) entry which is preliminary data.</text>
</comment>
<gene>
    <name evidence="7" type="ORF">LMB76_04970</name>
</gene>
<proteinExistence type="predicted"/>
<dbReference type="InterPro" id="IPR014818">
    <property type="entry name" value="Phage/plasmid_primase_P4_C"/>
</dbReference>
<evidence type="ECO:0000256" key="4">
    <source>
        <dbReference type="SAM" id="Coils"/>
    </source>
</evidence>
<evidence type="ECO:0000259" key="6">
    <source>
        <dbReference type="PROSITE" id="PS51206"/>
    </source>
</evidence>
<dbReference type="InterPro" id="IPR006500">
    <property type="entry name" value="Helicase_put_C_phage/plasmid"/>
</dbReference>
<dbReference type="Pfam" id="PF08706">
    <property type="entry name" value="D5_N"/>
    <property type="match status" value="1"/>
</dbReference>
<keyword evidence="2" id="KW-0378">Hydrolase</keyword>
<dbReference type="InterPro" id="IPR027417">
    <property type="entry name" value="P-loop_NTPase"/>
</dbReference>